<evidence type="ECO:0000313" key="3">
    <source>
        <dbReference type="EMBL" id="GIG32707.1"/>
    </source>
</evidence>
<dbReference type="GO" id="GO:0030488">
    <property type="term" value="P:tRNA methylation"/>
    <property type="evidence" value="ECO:0007669"/>
    <property type="project" value="TreeGrafter"/>
</dbReference>
<dbReference type="Proteomes" id="UP000577956">
    <property type="component" value="Unassembled WGS sequence"/>
</dbReference>
<evidence type="ECO:0000256" key="1">
    <source>
        <dbReference type="SAM" id="MobiDB-lite"/>
    </source>
</evidence>
<reference evidence="4 5" key="1">
    <citation type="submission" date="2020-07" db="EMBL/GenBank/DDBJ databases">
        <title>Sequencing the genomes of 1000 actinobacteria strains.</title>
        <authorList>
            <person name="Klenk H.-P."/>
        </authorList>
    </citation>
    <scope>NUCLEOTIDE SEQUENCE [LARGE SCALE GENOMIC DNA]</scope>
    <source>
        <strain evidence="4 5">DSM 24482</strain>
    </source>
</reference>
<keyword evidence="4" id="KW-0808">Transferase</keyword>
<dbReference type="InterPro" id="IPR029063">
    <property type="entry name" value="SAM-dependent_MTases_sf"/>
</dbReference>
<dbReference type="EMBL" id="BONN01000004">
    <property type="protein sequence ID" value="GIG32707.1"/>
    <property type="molecule type" value="Genomic_DNA"/>
</dbReference>
<dbReference type="InterPro" id="IPR000241">
    <property type="entry name" value="RlmKL-like_Mtase"/>
</dbReference>
<evidence type="ECO:0000313" key="6">
    <source>
        <dbReference type="Proteomes" id="UP000618382"/>
    </source>
</evidence>
<dbReference type="InterPro" id="IPR002052">
    <property type="entry name" value="DNA_methylase_N6_adenine_CS"/>
</dbReference>
<name>A0A7Y9JY70_9CELL</name>
<dbReference type="SUPFAM" id="SSF53335">
    <property type="entry name" value="S-adenosyl-L-methionine-dependent methyltransferases"/>
    <property type="match status" value="1"/>
</dbReference>
<proteinExistence type="predicted"/>
<feature type="compositionally biased region" description="Basic and acidic residues" evidence="1">
    <location>
        <begin position="53"/>
        <end position="65"/>
    </location>
</feature>
<dbReference type="RefSeq" id="WP_140458036.1">
    <property type="nucleotide sequence ID" value="NZ_BAABFI010000001.1"/>
</dbReference>
<dbReference type="AlphaFoldDB" id="A0A7Y9JY70"/>
<organism evidence="4 5">
    <name type="scientific">Cellulomonas oligotrophica</name>
    <dbReference type="NCBI Taxonomy" id="931536"/>
    <lineage>
        <taxon>Bacteria</taxon>
        <taxon>Bacillati</taxon>
        <taxon>Actinomycetota</taxon>
        <taxon>Actinomycetes</taxon>
        <taxon>Micrococcales</taxon>
        <taxon>Cellulomonadaceae</taxon>
        <taxon>Cellulomonas</taxon>
    </lineage>
</organism>
<feature type="domain" description="Ribosomal RNA large subunit methyltransferase K/L-like methyltransferase" evidence="2">
    <location>
        <begin position="236"/>
        <end position="419"/>
    </location>
</feature>
<dbReference type="Proteomes" id="UP000618382">
    <property type="component" value="Unassembled WGS sequence"/>
</dbReference>
<evidence type="ECO:0000313" key="5">
    <source>
        <dbReference type="Proteomes" id="UP000577956"/>
    </source>
</evidence>
<dbReference type="EMBL" id="JACCBK010000001">
    <property type="protein sequence ID" value="NYD86402.1"/>
    <property type="molecule type" value="Genomic_DNA"/>
</dbReference>
<evidence type="ECO:0000259" key="2">
    <source>
        <dbReference type="Pfam" id="PF01170"/>
    </source>
</evidence>
<dbReference type="GO" id="GO:0003676">
    <property type="term" value="F:nucleic acid binding"/>
    <property type="evidence" value="ECO:0007669"/>
    <property type="project" value="InterPro"/>
</dbReference>
<dbReference type="PROSITE" id="PS00092">
    <property type="entry name" value="N6_MTASE"/>
    <property type="match status" value="1"/>
</dbReference>
<keyword evidence="6" id="KW-1185">Reference proteome</keyword>
<accession>A0A7Y9JY70</accession>
<dbReference type="PANTHER" id="PTHR14911:SF13">
    <property type="entry name" value="TRNA (GUANINE(6)-N2)-METHYLTRANSFERASE THUMP3"/>
    <property type="match status" value="1"/>
</dbReference>
<evidence type="ECO:0000313" key="4">
    <source>
        <dbReference type="EMBL" id="NYD86402.1"/>
    </source>
</evidence>
<protein>
    <submittedName>
        <fullName evidence="4">Putative RNA methylase</fullName>
    </submittedName>
    <submittedName>
        <fullName evidence="3">RNA methyltransferase</fullName>
    </submittedName>
</protein>
<sequence>MPGRRPPRPADGGSAGRTGRPARGERTARAQQPTRDGRPARPGQAGRTGAPRQEARGRRPADRPRRPAASTVELTFLPGLRDVVAAEVAALLPAAHGLRDVPGRTDAVELHLPGPLAPVATLRTPVAAWVVVHLDVPRPKSFASPEHLQRIVDAAYASLRVAGSSSFRFEAAGSDSAAFARLADLIHEATGLRHAPDDGDLVVRVRRGTGRTGRAGTTDPGWDVLVRVGPRPLSARTWRVVDYPGAANATIAAAMSRLGGIVPTDRVVNLMCGSGTLLVERLLAGPAAAGVGVDTSPDALDAARQNLDAAGLRRAPAPALLAADATDPAALAAALAGPLDGHGADLLLADPPWGTRHGSHAASPALHAGLLRAAHAVAAPGARLVVLTHEVRVMERVVADAADLWAAREPVRVFAKGHHPRIWVLDRR</sequence>
<reference evidence="3 6" key="2">
    <citation type="submission" date="2021-01" db="EMBL/GenBank/DDBJ databases">
        <title>Whole genome shotgun sequence of Cellulomonas oligotrophica NBRC 109435.</title>
        <authorList>
            <person name="Komaki H."/>
            <person name="Tamura T."/>
        </authorList>
    </citation>
    <scope>NUCLEOTIDE SEQUENCE [LARGE SCALE GENOMIC DNA]</scope>
    <source>
        <strain evidence="3 6">NBRC 109435</strain>
    </source>
</reference>
<dbReference type="PANTHER" id="PTHR14911">
    <property type="entry name" value="THUMP DOMAIN-CONTAINING"/>
    <property type="match status" value="1"/>
</dbReference>
<keyword evidence="4" id="KW-0489">Methyltransferase</keyword>
<dbReference type="Pfam" id="PF01170">
    <property type="entry name" value="UPF0020"/>
    <property type="match status" value="1"/>
</dbReference>
<gene>
    <name evidence="4" type="ORF">BKA21_001951</name>
    <name evidence="3" type="ORF">Col01nite_18660</name>
</gene>
<dbReference type="Gene3D" id="3.40.50.150">
    <property type="entry name" value="Vaccinia Virus protein VP39"/>
    <property type="match status" value="1"/>
</dbReference>
<dbReference type="GO" id="GO:0016423">
    <property type="term" value="F:tRNA (guanine) methyltransferase activity"/>
    <property type="evidence" value="ECO:0007669"/>
    <property type="project" value="TreeGrafter"/>
</dbReference>
<feature type="region of interest" description="Disordered" evidence="1">
    <location>
        <begin position="1"/>
        <end position="70"/>
    </location>
</feature>
<comment type="caution">
    <text evidence="4">The sequence shown here is derived from an EMBL/GenBank/DDBJ whole genome shotgun (WGS) entry which is preliminary data.</text>
</comment>